<comment type="caution">
    <text evidence="1">The sequence shown here is derived from an EMBL/GenBank/DDBJ whole genome shotgun (WGS) entry which is preliminary data.</text>
</comment>
<evidence type="ECO:0000313" key="1">
    <source>
        <dbReference type="EMBL" id="GAA0554961.1"/>
    </source>
</evidence>
<sequence>MPRSLMAHSDRLCTKSLRLWRDLIMGGLGKIAALQEEQGRILARLVAASGGVVR</sequence>
<dbReference type="Proteomes" id="UP001501427">
    <property type="component" value="Unassembled WGS sequence"/>
</dbReference>
<name>A0ABN1DXU9_9ACTN</name>
<evidence type="ECO:0000313" key="2">
    <source>
        <dbReference type="Proteomes" id="UP001501427"/>
    </source>
</evidence>
<protein>
    <recommendedName>
        <fullName evidence="3">MarR family transcriptional regulator</fullName>
    </recommendedName>
</protein>
<dbReference type="EMBL" id="BAAAHD010000016">
    <property type="protein sequence ID" value="GAA0554961.1"/>
    <property type="molecule type" value="Genomic_DNA"/>
</dbReference>
<evidence type="ECO:0008006" key="3">
    <source>
        <dbReference type="Google" id="ProtNLM"/>
    </source>
</evidence>
<proteinExistence type="predicted"/>
<reference evidence="1 2" key="1">
    <citation type="journal article" date="2019" name="Int. J. Syst. Evol. Microbiol.">
        <title>The Global Catalogue of Microorganisms (GCM) 10K type strain sequencing project: providing services to taxonomists for standard genome sequencing and annotation.</title>
        <authorList>
            <consortium name="The Broad Institute Genomics Platform"/>
            <consortium name="The Broad Institute Genome Sequencing Center for Infectious Disease"/>
            <person name="Wu L."/>
            <person name="Ma J."/>
        </authorList>
    </citation>
    <scope>NUCLEOTIDE SEQUENCE [LARGE SCALE GENOMIC DNA]</scope>
    <source>
        <strain evidence="1 2">JCM 10667</strain>
    </source>
</reference>
<gene>
    <name evidence="1" type="ORF">GCM10009546_16130</name>
</gene>
<keyword evidence="2" id="KW-1185">Reference proteome</keyword>
<accession>A0ABN1DXU9</accession>
<organism evidence="1 2">
    <name type="scientific">Actinomadura livida</name>
    <dbReference type="NCBI Taxonomy" id="79909"/>
    <lineage>
        <taxon>Bacteria</taxon>
        <taxon>Bacillati</taxon>
        <taxon>Actinomycetota</taxon>
        <taxon>Actinomycetes</taxon>
        <taxon>Streptosporangiales</taxon>
        <taxon>Thermomonosporaceae</taxon>
        <taxon>Actinomadura</taxon>
    </lineage>
</organism>